<evidence type="ECO:0000256" key="1">
    <source>
        <dbReference type="ARBA" id="ARBA00022553"/>
    </source>
</evidence>
<dbReference type="SUPFAM" id="SSF52200">
    <property type="entry name" value="Toll/Interleukin receptor TIR domain"/>
    <property type="match status" value="1"/>
</dbReference>
<sequence length="1595" mass="174302">MAAARREGWLWKEGHLVPSWKRRWFVLSDGTLRYFPSKEATVPLGVISLARAELRSGAAEGAWPLASLRASERPLAFTLYTSEETRRDGMQRMHARYKLQAEAADDLSSWEEALLAHIREATPTTLSADAADQLAMLRHALSQRWEASATAAVEFDYYIIHDEGLRSEHCTVCRGAAEQPSRGGAERLSVALQLAGVHTWFNPQQREFNVSTIVDRMHRSHAALLFLTPRCLHHWIVRFECRAAAELGKRVLVVLDEGVDPSSLRAVPHDLWPMLRDAALRPQDVAELARRARSCGASAPSVAESLTVSTLKSDGSLWSGSRRSDGDTDDGARGRPAASLPRRFHGLAPIPPACPPLPAQYLPRHDVLSRLRGMLLAGTGMLTSSSSSGGGAAEQRVYTLQGMGGIGKSINAAALLHDRGLRAFYSKLLWVSVGNSPSVLAALHDAARGEVMLQVIDDLWDAALVHSLSCIDLGTSSKLLITTRIRDLVPSAVKVPVDLLPQVEALSLLLEAAEVEETTLDESSYSCAVELINVCGGLPLLLTIAGSLIRSGDGNITAAHVAQLKASAPRGGGGGAGSLAASHAQVIAASLDALHHKPCGGLALACFRMFATFPEDATVPAATFSVLGQMLERDGASPEAEVLELRVRAALEALLQHNLIMGSLSAAGGLRQHDIVREYAISLHAAEELRRLQRECVGAFLAARPEPHGFRAPPLAPAASFEAYVSRYIFWHMRGALAPAEEPPAAWVRHADPPVVLGVAMALDADALVRFAEARHAAGDALLAASHYWAASLLGQLRRVSEARAADLVYCAAAALAASDAPTGDALALEMKVIKSAYLRDMGSERQLRVMARMRTLSQQGEATVESKFGASMAAFNLAIATSGAFGGERAVWPRPSYEMLHESHAHYLEAALLAIEAAALLDRSDPNLVFRAFAVLGQFFSTAAGQVEEFVQRCFGDVSVAVETAAMYDYRSHKTVHKAMGWSMDQYRGGVWIAPLLFRYGMLELLDKWYSDVLGVWQEISPMTRGTYSEDTWELILLVYYGPLHLLLITGEPEKAAALLQAVGFAWDDEGFELAFPSISKAIANFPREVYYTLTRLYIFLASAEDDLSHREVRRWMPTPAKLVQIDRNWCVYIFMGVSCVTVLGARAFLRLNDEAAAEQTVLEGMRCMKKQTALVECHQILAVIAMRRRQLERAEAEYRSALGLAEEHSLFFPALLTAMALKHMLLDRSGRGEEAERLVRRLCDRLGKPRADFAQLEDRAREEAYAVWAAEPAPTAASVKPGSARMTYLSPGAEEPRYVMDDIAQLLDSGSPLAETSRFAGEAKSLVFGQAQEAALGINHYMRVPDSLVYQGLLEGVDAIQREFDTYGSDEERECLHYVRCQKAGSSSKRFANGVRDEGRRGETLADFFRHKSSRTARLSMAMVLAVRLYTTMCYKCINDPLRDLQRTEPHRFPVTVACIKEAIGRLRAVGANSADAHKPLDLWRGMRDVTAVDDFLLRGGTELSPLSSTTKLEVAVRYSTSHAASTSSVLLKLRTTSFIDRGASIAYLSAFPSEEEVLYPPLCFLRPTGVMEQLRVADAVVTAIEVVPHFGT</sequence>
<dbReference type="GO" id="GO:0001881">
    <property type="term" value="P:receptor recycling"/>
    <property type="evidence" value="ECO:0007669"/>
    <property type="project" value="TreeGrafter"/>
</dbReference>
<organism evidence="4 5">
    <name type="scientific">Prymnesium parvum</name>
    <name type="common">Toxic golden alga</name>
    <dbReference type="NCBI Taxonomy" id="97485"/>
    <lineage>
        <taxon>Eukaryota</taxon>
        <taxon>Haptista</taxon>
        <taxon>Haptophyta</taxon>
        <taxon>Prymnesiophyceae</taxon>
        <taxon>Prymnesiales</taxon>
        <taxon>Prymnesiaceae</taxon>
        <taxon>Prymnesium</taxon>
    </lineage>
</organism>
<dbReference type="SUPFAM" id="SSF50729">
    <property type="entry name" value="PH domain-like"/>
    <property type="match status" value="1"/>
</dbReference>
<dbReference type="GO" id="GO:0007032">
    <property type="term" value="P:endosome organization"/>
    <property type="evidence" value="ECO:0007669"/>
    <property type="project" value="TreeGrafter"/>
</dbReference>
<dbReference type="PROSITE" id="PS51996">
    <property type="entry name" value="TR_MART"/>
    <property type="match status" value="1"/>
</dbReference>
<reference evidence="4 5" key="1">
    <citation type="journal article" date="2024" name="Science">
        <title>Giant polyketide synthase enzymes in the biosynthesis of giant marine polyether toxins.</title>
        <authorList>
            <person name="Fallon T.R."/>
            <person name="Shende V.V."/>
            <person name="Wierzbicki I.H."/>
            <person name="Pendleton A.L."/>
            <person name="Watervoot N.F."/>
            <person name="Auber R.P."/>
            <person name="Gonzalez D.J."/>
            <person name="Wisecaver J.H."/>
            <person name="Moore B.S."/>
        </authorList>
    </citation>
    <scope>NUCLEOTIDE SEQUENCE [LARGE SCALE GENOMIC DNA]</scope>
    <source>
        <strain evidence="4 5">12B1</strain>
    </source>
</reference>
<dbReference type="SUPFAM" id="SSF52540">
    <property type="entry name" value="P-loop containing nucleoside triphosphate hydrolases"/>
    <property type="match status" value="1"/>
</dbReference>
<feature type="region of interest" description="Disordered" evidence="2">
    <location>
        <begin position="313"/>
        <end position="343"/>
    </location>
</feature>
<evidence type="ECO:0000259" key="3">
    <source>
        <dbReference type="PROSITE" id="PS50003"/>
    </source>
</evidence>
<evidence type="ECO:0000313" key="4">
    <source>
        <dbReference type="EMBL" id="KAL1508224.1"/>
    </source>
</evidence>
<evidence type="ECO:0000256" key="2">
    <source>
        <dbReference type="SAM" id="MobiDB-lite"/>
    </source>
</evidence>
<dbReference type="GO" id="GO:0042147">
    <property type="term" value="P:retrograde transport, endosome to Golgi"/>
    <property type="evidence" value="ECO:0007669"/>
    <property type="project" value="TreeGrafter"/>
</dbReference>
<evidence type="ECO:0000313" key="5">
    <source>
        <dbReference type="Proteomes" id="UP001515480"/>
    </source>
</evidence>
<gene>
    <name evidence="4" type="ORF">AB1Y20_004341</name>
</gene>
<dbReference type="InterPro" id="IPR045188">
    <property type="entry name" value="Boi1/Boi2-like"/>
</dbReference>
<dbReference type="Gene3D" id="3.40.50.300">
    <property type="entry name" value="P-loop containing nucleotide triphosphate hydrolases"/>
    <property type="match status" value="1"/>
</dbReference>
<dbReference type="GO" id="GO:0055037">
    <property type="term" value="C:recycling endosome"/>
    <property type="evidence" value="ECO:0007669"/>
    <property type="project" value="TreeGrafter"/>
</dbReference>
<dbReference type="GO" id="GO:0005802">
    <property type="term" value="C:trans-Golgi network"/>
    <property type="evidence" value="ECO:0007669"/>
    <property type="project" value="TreeGrafter"/>
</dbReference>
<accession>A0AB34IXU3</accession>
<proteinExistence type="predicted"/>
<comment type="caution">
    <text evidence="4">The sequence shown here is derived from an EMBL/GenBank/DDBJ whole genome shotgun (WGS) entry which is preliminary data.</text>
</comment>
<dbReference type="InterPro" id="IPR035897">
    <property type="entry name" value="Toll_tir_struct_dom_sf"/>
</dbReference>
<dbReference type="GO" id="GO:0043531">
    <property type="term" value="F:ADP binding"/>
    <property type="evidence" value="ECO:0007669"/>
    <property type="project" value="InterPro"/>
</dbReference>
<dbReference type="EMBL" id="JBGBPQ010000016">
    <property type="protein sequence ID" value="KAL1508224.1"/>
    <property type="molecule type" value="Genomic_DNA"/>
</dbReference>
<dbReference type="PANTHER" id="PTHR22902:SF27">
    <property type="entry name" value="PLECKSTRIN HOMOLOGY DOMAIN-CONTAINING FAMILY A MEMBER 3"/>
    <property type="match status" value="1"/>
</dbReference>
<dbReference type="Gene3D" id="2.30.29.30">
    <property type="entry name" value="Pleckstrin-homology domain (PH domain)/Phosphotyrosine-binding domain (PTB)"/>
    <property type="match status" value="1"/>
</dbReference>
<dbReference type="InterPro" id="IPR011993">
    <property type="entry name" value="PH-like_dom_sf"/>
</dbReference>
<dbReference type="PANTHER" id="PTHR22902">
    <property type="entry name" value="SESQUIPEDALIAN"/>
    <property type="match status" value="1"/>
</dbReference>
<dbReference type="InterPro" id="IPR027417">
    <property type="entry name" value="P-loop_NTPase"/>
</dbReference>
<dbReference type="SUPFAM" id="SSF56399">
    <property type="entry name" value="ADP-ribosylation"/>
    <property type="match status" value="1"/>
</dbReference>
<dbReference type="InterPro" id="IPR001849">
    <property type="entry name" value="PH_domain"/>
</dbReference>
<name>A0AB34IXU3_PRYPA</name>
<feature type="domain" description="PH" evidence="3">
    <location>
        <begin position="3"/>
        <end position="119"/>
    </location>
</feature>
<dbReference type="GO" id="GO:0005769">
    <property type="term" value="C:early endosome"/>
    <property type="evidence" value="ECO:0007669"/>
    <property type="project" value="TreeGrafter"/>
</dbReference>
<protein>
    <recommendedName>
        <fullName evidence="3">PH domain-containing protein</fullName>
    </recommendedName>
</protein>
<keyword evidence="1" id="KW-0597">Phosphoprotein</keyword>
<keyword evidence="5" id="KW-1185">Reference proteome</keyword>
<dbReference type="GO" id="GO:0005829">
    <property type="term" value="C:cytosol"/>
    <property type="evidence" value="ECO:0007669"/>
    <property type="project" value="GOC"/>
</dbReference>
<dbReference type="SMART" id="SM00233">
    <property type="entry name" value="PH"/>
    <property type="match status" value="1"/>
</dbReference>
<dbReference type="PROSITE" id="PS50003">
    <property type="entry name" value="PH_DOMAIN"/>
    <property type="match status" value="1"/>
</dbReference>
<dbReference type="Proteomes" id="UP001515480">
    <property type="component" value="Unassembled WGS sequence"/>
</dbReference>
<feature type="compositionally biased region" description="Basic and acidic residues" evidence="2">
    <location>
        <begin position="322"/>
        <end position="333"/>
    </location>
</feature>
<dbReference type="Pfam" id="PF00169">
    <property type="entry name" value="PH"/>
    <property type="match status" value="1"/>
</dbReference>
<dbReference type="Gene3D" id="3.90.176.10">
    <property type="entry name" value="Toxin ADP-ribosyltransferase, Chain A, domain 1"/>
    <property type="match status" value="1"/>
</dbReference>